<comment type="caution">
    <text evidence="2">The sequence shown here is derived from an EMBL/GenBank/DDBJ whole genome shotgun (WGS) entry which is preliminary data.</text>
</comment>
<feature type="compositionally biased region" description="Basic and acidic residues" evidence="1">
    <location>
        <begin position="77"/>
        <end position="91"/>
    </location>
</feature>
<proteinExistence type="predicted"/>
<evidence type="ECO:0000313" key="3">
    <source>
        <dbReference type="Proteomes" id="UP001412067"/>
    </source>
</evidence>
<dbReference type="Proteomes" id="UP001412067">
    <property type="component" value="Unassembled WGS sequence"/>
</dbReference>
<keyword evidence="3" id="KW-1185">Reference proteome</keyword>
<accession>A0ABR2LGW5</accession>
<dbReference type="EMBL" id="JBBWWR010000020">
    <property type="protein sequence ID" value="KAK8940263.1"/>
    <property type="molecule type" value="Genomic_DNA"/>
</dbReference>
<sequence>MSLLSSSALISPSLPHLPPPFYFENPNSPFLFSNLKNPLRWGKLSISISASAAPPNSDRNPSSNPSQTPRKRGRPPKPKDPPESAGLRDEFPTMIPEIPGAVARARRLRWRTTCGRSWSRCSSPLESRMPSCLWGKEKC</sequence>
<protein>
    <submittedName>
        <fullName evidence="2">Uncharacterized protein</fullName>
    </submittedName>
</protein>
<organism evidence="2 3">
    <name type="scientific">Platanthera guangdongensis</name>
    <dbReference type="NCBI Taxonomy" id="2320717"/>
    <lineage>
        <taxon>Eukaryota</taxon>
        <taxon>Viridiplantae</taxon>
        <taxon>Streptophyta</taxon>
        <taxon>Embryophyta</taxon>
        <taxon>Tracheophyta</taxon>
        <taxon>Spermatophyta</taxon>
        <taxon>Magnoliopsida</taxon>
        <taxon>Liliopsida</taxon>
        <taxon>Asparagales</taxon>
        <taxon>Orchidaceae</taxon>
        <taxon>Orchidoideae</taxon>
        <taxon>Orchideae</taxon>
        <taxon>Orchidinae</taxon>
        <taxon>Platanthera</taxon>
    </lineage>
</organism>
<evidence type="ECO:0000256" key="1">
    <source>
        <dbReference type="SAM" id="MobiDB-lite"/>
    </source>
</evidence>
<reference evidence="2 3" key="1">
    <citation type="journal article" date="2022" name="Nat. Plants">
        <title>Genomes of leafy and leafless Platanthera orchids illuminate the evolution of mycoheterotrophy.</title>
        <authorList>
            <person name="Li M.H."/>
            <person name="Liu K.W."/>
            <person name="Li Z."/>
            <person name="Lu H.C."/>
            <person name="Ye Q.L."/>
            <person name="Zhang D."/>
            <person name="Wang J.Y."/>
            <person name="Li Y.F."/>
            <person name="Zhong Z.M."/>
            <person name="Liu X."/>
            <person name="Yu X."/>
            <person name="Liu D.K."/>
            <person name="Tu X.D."/>
            <person name="Liu B."/>
            <person name="Hao Y."/>
            <person name="Liao X.Y."/>
            <person name="Jiang Y.T."/>
            <person name="Sun W.H."/>
            <person name="Chen J."/>
            <person name="Chen Y.Q."/>
            <person name="Ai Y."/>
            <person name="Zhai J.W."/>
            <person name="Wu S.S."/>
            <person name="Zhou Z."/>
            <person name="Hsiao Y.Y."/>
            <person name="Wu W.L."/>
            <person name="Chen Y.Y."/>
            <person name="Lin Y.F."/>
            <person name="Hsu J.L."/>
            <person name="Li C.Y."/>
            <person name="Wang Z.W."/>
            <person name="Zhao X."/>
            <person name="Zhong W.Y."/>
            <person name="Ma X.K."/>
            <person name="Ma L."/>
            <person name="Huang J."/>
            <person name="Chen G.Z."/>
            <person name="Huang M.Z."/>
            <person name="Huang L."/>
            <person name="Peng D.H."/>
            <person name="Luo Y.B."/>
            <person name="Zou S.Q."/>
            <person name="Chen S.P."/>
            <person name="Lan S."/>
            <person name="Tsai W.C."/>
            <person name="Van de Peer Y."/>
            <person name="Liu Z.J."/>
        </authorList>
    </citation>
    <scope>NUCLEOTIDE SEQUENCE [LARGE SCALE GENOMIC DNA]</scope>
    <source>
        <strain evidence="2">Lor288</strain>
    </source>
</reference>
<gene>
    <name evidence="2" type="ORF">KSP40_PGU019922</name>
</gene>
<feature type="region of interest" description="Disordered" evidence="1">
    <location>
        <begin position="50"/>
        <end position="98"/>
    </location>
</feature>
<name>A0ABR2LGW5_9ASPA</name>
<evidence type="ECO:0000313" key="2">
    <source>
        <dbReference type="EMBL" id="KAK8940263.1"/>
    </source>
</evidence>
<feature type="compositionally biased region" description="Low complexity" evidence="1">
    <location>
        <begin position="50"/>
        <end position="66"/>
    </location>
</feature>